<protein>
    <submittedName>
        <fullName evidence="16">Heme acquisition protein HasR</fullName>
    </submittedName>
</protein>
<dbReference type="Gene3D" id="2.170.130.10">
    <property type="entry name" value="TonB-dependent receptor, plug domain"/>
    <property type="match status" value="1"/>
</dbReference>
<reference evidence="17" key="1">
    <citation type="submission" date="2016-10" db="EMBL/GenBank/DDBJ databases">
        <authorList>
            <person name="Varghese N."/>
            <person name="Submissions S."/>
        </authorList>
    </citation>
    <scope>NUCLEOTIDE SEQUENCE [LARGE SCALE GENOMIC DNA]</scope>
    <source>
        <strain evidence="17">DSM 9751</strain>
    </source>
</reference>
<evidence type="ECO:0000256" key="11">
    <source>
        <dbReference type="ARBA" id="ARBA00023237"/>
    </source>
</evidence>
<dbReference type="GO" id="GO:0044718">
    <property type="term" value="P:siderophore transmembrane transport"/>
    <property type="evidence" value="ECO:0007669"/>
    <property type="project" value="TreeGrafter"/>
</dbReference>
<dbReference type="InterPro" id="IPR011276">
    <property type="entry name" value="TonB_haem/Hb_rcpt"/>
</dbReference>
<dbReference type="CDD" id="cd01347">
    <property type="entry name" value="ligand_gated_channel"/>
    <property type="match status" value="1"/>
</dbReference>
<keyword evidence="5" id="KW-0406">Ion transport</keyword>
<evidence type="ECO:0000256" key="12">
    <source>
        <dbReference type="PROSITE-ProRule" id="PRU01360"/>
    </source>
</evidence>
<evidence type="ECO:0000256" key="8">
    <source>
        <dbReference type="ARBA" id="ARBA00023004"/>
    </source>
</evidence>
<evidence type="ECO:0000256" key="2">
    <source>
        <dbReference type="ARBA" id="ARBA00009810"/>
    </source>
</evidence>
<evidence type="ECO:0000256" key="13">
    <source>
        <dbReference type="RuleBase" id="RU003357"/>
    </source>
</evidence>
<keyword evidence="7" id="KW-0732">Signal</keyword>
<accession>A0A1H4JPL7</accession>
<evidence type="ECO:0000256" key="5">
    <source>
        <dbReference type="ARBA" id="ARBA00022496"/>
    </source>
</evidence>
<dbReference type="GO" id="GO:0015344">
    <property type="term" value="F:siderophore uptake transmembrane transporter activity"/>
    <property type="evidence" value="ECO:0007669"/>
    <property type="project" value="TreeGrafter"/>
</dbReference>
<evidence type="ECO:0000256" key="7">
    <source>
        <dbReference type="ARBA" id="ARBA00022729"/>
    </source>
</evidence>
<feature type="region of interest" description="Disordered" evidence="14">
    <location>
        <begin position="500"/>
        <end position="521"/>
    </location>
</feature>
<keyword evidence="9 13" id="KW-0798">TonB box</keyword>
<dbReference type="Gene3D" id="2.40.170.20">
    <property type="entry name" value="TonB-dependent receptor, beta-barrel domain"/>
    <property type="match status" value="1"/>
</dbReference>
<evidence type="ECO:0000259" key="15">
    <source>
        <dbReference type="SMART" id="SM00965"/>
    </source>
</evidence>
<name>A0A1H4JPL7_9PSED</name>
<gene>
    <name evidence="16" type="ORF">SAMN05216178_0649</name>
</gene>
<keyword evidence="11 12" id="KW-0998">Cell outer membrane</keyword>
<dbReference type="NCBIfam" id="TIGR01785">
    <property type="entry name" value="TonB-hemin"/>
    <property type="match status" value="1"/>
</dbReference>
<dbReference type="EMBL" id="FNTJ01000001">
    <property type="protein sequence ID" value="SEB48254.1"/>
    <property type="molecule type" value="Genomic_DNA"/>
</dbReference>
<evidence type="ECO:0000256" key="3">
    <source>
        <dbReference type="ARBA" id="ARBA00022448"/>
    </source>
</evidence>
<dbReference type="InterPro" id="IPR036942">
    <property type="entry name" value="Beta-barrel_TonB_sf"/>
</dbReference>
<evidence type="ECO:0000256" key="9">
    <source>
        <dbReference type="ARBA" id="ARBA00023077"/>
    </source>
</evidence>
<organism evidence="16 17">
    <name type="scientific">Pseudomonas saponiphila</name>
    <dbReference type="NCBI Taxonomy" id="556534"/>
    <lineage>
        <taxon>Bacteria</taxon>
        <taxon>Pseudomonadati</taxon>
        <taxon>Pseudomonadota</taxon>
        <taxon>Gammaproteobacteria</taxon>
        <taxon>Pseudomonadales</taxon>
        <taxon>Pseudomonadaceae</taxon>
        <taxon>Pseudomonas</taxon>
    </lineage>
</organism>
<keyword evidence="4 12" id="KW-1134">Transmembrane beta strand</keyword>
<dbReference type="GO" id="GO:0015232">
    <property type="term" value="F:heme transmembrane transporter activity"/>
    <property type="evidence" value="ECO:0007669"/>
    <property type="project" value="InterPro"/>
</dbReference>
<evidence type="ECO:0000256" key="6">
    <source>
        <dbReference type="ARBA" id="ARBA00022692"/>
    </source>
</evidence>
<keyword evidence="5" id="KW-0410">Iron transport</keyword>
<comment type="subcellular location">
    <subcellularLocation>
        <location evidence="1 12">Cell outer membrane</location>
        <topology evidence="1 12">Multi-pass membrane protein</topology>
    </subcellularLocation>
</comment>
<dbReference type="NCBIfam" id="TIGR01786">
    <property type="entry name" value="TonB-hemlactrns"/>
    <property type="match status" value="1"/>
</dbReference>
<keyword evidence="10 12" id="KW-0472">Membrane</keyword>
<dbReference type="PANTHER" id="PTHR30069:SF41">
    <property type="entry name" value="HEME_HEMOPEXIN UTILIZATION PROTEIN C"/>
    <property type="match status" value="1"/>
</dbReference>
<dbReference type="InterPro" id="IPR037066">
    <property type="entry name" value="Plug_dom_sf"/>
</dbReference>
<dbReference type="PROSITE" id="PS52016">
    <property type="entry name" value="TONB_DEPENDENT_REC_3"/>
    <property type="match status" value="1"/>
</dbReference>
<keyword evidence="17" id="KW-1185">Reference proteome</keyword>
<dbReference type="Pfam" id="PF07715">
    <property type="entry name" value="Plug"/>
    <property type="match status" value="1"/>
</dbReference>
<evidence type="ECO:0000256" key="4">
    <source>
        <dbReference type="ARBA" id="ARBA00022452"/>
    </source>
</evidence>
<evidence type="ECO:0000313" key="17">
    <source>
        <dbReference type="Proteomes" id="UP000198982"/>
    </source>
</evidence>
<keyword evidence="6 12" id="KW-0812">Transmembrane</keyword>
<keyword evidence="8" id="KW-0408">Iron</keyword>
<evidence type="ECO:0000256" key="14">
    <source>
        <dbReference type="SAM" id="MobiDB-lite"/>
    </source>
</evidence>
<dbReference type="Pfam" id="PF00593">
    <property type="entry name" value="TonB_dep_Rec_b-barrel"/>
    <property type="match status" value="1"/>
</dbReference>
<dbReference type="SMART" id="SM00965">
    <property type="entry name" value="STN"/>
    <property type="match status" value="1"/>
</dbReference>
<dbReference type="InterPro" id="IPR039426">
    <property type="entry name" value="TonB-dep_rcpt-like"/>
</dbReference>
<dbReference type="GO" id="GO:0009279">
    <property type="term" value="C:cell outer membrane"/>
    <property type="evidence" value="ECO:0007669"/>
    <property type="project" value="UniProtKB-SubCell"/>
</dbReference>
<evidence type="ECO:0000256" key="1">
    <source>
        <dbReference type="ARBA" id="ARBA00004571"/>
    </source>
</evidence>
<dbReference type="RefSeq" id="WP_092309821.1">
    <property type="nucleotide sequence ID" value="NZ_FNTJ01000001.1"/>
</dbReference>
<comment type="similarity">
    <text evidence="2 12 13">Belongs to the TonB-dependent receptor family.</text>
</comment>
<dbReference type="InterPro" id="IPR011662">
    <property type="entry name" value="Secretin/TonB_short_N"/>
</dbReference>
<dbReference type="Proteomes" id="UP000198982">
    <property type="component" value="Unassembled WGS sequence"/>
</dbReference>
<dbReference type="Gene3D" id="3.55.50.30">
    <property type="match status" value="1"/>
</dbReference>
<evidence type="ECO:0000256" key="10">
    <source>
        <dbReference type="ARBA" id="ARBA00023136"/>
    </source>
</evidence>
<dbReference type="AlphaFoldDB" id="A0A1H4JPL7"/>
<dbReference type="InterPro" id="IPR012910">
    <property type="entry name" value="Plug_dom"/>
</dbReference>
<dbReference type="SUPFAM" id="SSF56935">
    <property type="entry name" value="Porins"/>
    <property type="match status" value="1"/>
</dbReference>
<evidence type="ECO:0000313" key="16">
    <source>
        <dbReference type="EMBL" id="SEB48254.1"/>
    </source>
</evidence>
<sequence length="901" mass="97995">MRVGSRTGVHAAGRLALAIHLGVAGLLAGGGLLHAAEPVGTAPQNAQQPRELDFDIPAQALGGAVLLFAEQAGVQVLFDSLRLHGLHSSPLKGHYGVEDGLARLLGGTPVEYRFTSERQVTLSRVQTAHDGALALAPTTISADLEGRQNDWVYNAPRSVSVVGREQLERNPPRHAAEMLEETSGVYSAVSQQDPGLSVNIRGLQDYGRVNMSVDGMRQNYQQSGHQQRNGTLYVDPELLSEVVVEKGATSTMGGAGVIGGIANFRTLEARDLLKPDQEIGGRIRLTSGLGGRSNGTHFIGSSAFAIGTQAWDMLLAASERHLGDYQPGTRGSIGELRTGAWMDPAINERVKHSKVAYSASLMRSRLAKLGLNLPQDQRLQLSYLTTEVVYDDANMMNTENQDQLWEKLGSSKVHSQNVGLDYSYTPDNPLIDFKAKLYYVDTSNDQSTLTRRSSPGYSITYQTDTYGAQAQNTSTFALGELSTLKANYGLEFFYDKVRPDSSQPVPKGSAVSASPAASMTPEGDRALGSLFTRLDFDYDGWLNLNAGLRYDRYRLRGETGINTRTFVIGKTPQQVSVPVAYDIDNQQGRFSPTFGLSVKPGVEWLQLFASYGKGWRPPAVTETMITGRPHGGGAESTFPNPFLKPERSTTWEAGVNLFKENLWFNDDRLGLKVAYFDTRVDDFIYMAMGVQPPGYGSPGIGNSAYVNDLGSTRFKGVEYQLDYDAGRAYGQLNYTHMIGDNDFCTKIAWLGGVTQPVKSGTGRGAIVTGMRPDEAANNASRCNAAILGSAEHMPMDRGTLTLGARFFERKLDIGARARYSAGYSIAGSATGTVSQTGVYPADWKPYTVYDLYGSYRATDELTLRLAMENVTDRAYLVPLGDVLAFTLGRGRTLQGTVEYQF</sequence>
<feature type="domain" description="Secretin/TonB short N-terminal" evidence="15">
    <location>
        <begin position="74"/>
        <end position="125"/>
    </location>
</feature>
<keyword evidence="3 12" id="KW-0813">Transport</keyword>
<dbReference type="PANTHER" id="PTHR30069">
    <property type="entry name" value="TONB-DEPENDENT OUTER MEMBRANE RECEPTOR"/>
    <property type="match status" value="1"/>
</dbReference>
<dbReference type="InterPro" id="IPR000531">
    <property type="entry name" value="Beta-barrel_TonB"/>
</dbReference>
<proteinExistence type="inferred from homology"/>
<dbReference type="InterPro" id="IPR010949">
    <property type="entry name" value="TonB_Hb/transfer/lactofer_rcpt"/>
</dbReference>